<dbReference type="EMBL" id="BAAAQN010000041">
    <property type="protein sequence ID" value="GAA2046541.1"/>
    <property type="molecule type" value="Genomic_DNA"/>
</dbReference>
<proteinExistence type="predicted"/>
<organism evidence="1 2">
    <name type="scientific">Catenulispora yoronensis</name>
    <dbReference type="NCBI Taxonomy" id="450799"/>
    <lineage>
        <taxon>Bacteria</taxon>
        <taxon>Bacillati</taxon>
        <taxon>Actinomycetota</taxon>
        <taxon>Actinomycetes</taxon>
        <taxon>Catenulisporales</taxon>
        <taxon>Catenulisporaceae</taxon>
        <taxon>Catenulispora</taxon>
    </lineage>
</organism>
<evidence type="ECO:0000313" key="2">
    <source>
        <dbReference type="Proteomes" id="UP001500751"/>
    </source>
</evidence>
<protein>
    <submittedName>
        <fullName evidence="1">Uncharacterized protein</fullName>
    </submittedName>
</protein>
<dbReference type="RefSeq" id="WP_344668907.1">
    <property type="nucleotide sequence ID" value="NZ_BAAAQN010000041.1"/>
</dbReference>
<sequence length="75" mass="8197">MSAPTWYHDGVLSLLRRQMQDAQWKLAEVEGDTPPGPVTSAVTSGREAAWNAEVAFATRVLELQAEDAAKRLTAE</sequence>
<accession>A0ABP5GK59</accession>
<reference evidence="2" key="1">
    <citation type="journal article" date="2019" name="Int. J. Syst. Evol. Microbiol.">
        <title>The Global Catalogue of Microorganisms (GCM) 10K type strain sequencing project: providing services to taxonomists for standard genome sequencing and annotation.</title>
        <authorList>
            <consortium name="The Broad Institute Genomics Platform"/>
            <consortium name="The Broad Institute Genome Sequencing Center for Infectious Disease"/>
            <person name="Wu L."/>
            <person name="Ma J."/>
        </authorList>
    </citation>
    <scope>NUCLEOTIDE SEQUENCE [LARGE SCALE GENOMIC DNA]</scope>
    <source>
        <strain evidence="2">JCM 16014</strain>
    </source>
</reference>
<evidence type="ECO:0000313" key="1">
    <source>
        <dbReference type="EMBL" id="GAA2046541.1"/>
    </source>
</evidence>
<gene>
    <name evidence="1" type="ORF">GCM10009839_58700</name>
</gene>
<keyword evidence="2" id="KW-1185">Reference proteome</keyword>
<dbReference type="Proteomes" id="UP001500751">
    <property type="component" value="Unassembled WGS sequence"/>
</dbReference>
<name>A0ABP5GK59_9ACTN</name>
<comment type="caution">
    <text evidence="1">The sequence shown here is derived from an EMBL/GenBank/DDBJ whole genome shotgun (WGS) entry which is preliminary data.</text>
</comment>